<dbReference type="Gene3D" id="4.10.240.10">
    <property type="entry name" value="Zn(2)-C6 fungal-type DNA-binding domain"/>
    <property type="match status" value="1"/>
</dbReference>
<evidence type="ECO:0000259" key="4">
    <source>
        <dbReference type="PROSITE" id="PS50048"/>
    </source>
</evidence>
<evidence type="ECO:0000313" key="5">
    <source>
        <dbReference type="EMBL" id="RDB26195.1"/>
    </source>
</evidence>
<protein>
    <submittedName>
        <fullName evidence="5">C6 finger domain transcription factor nosA</fullName>
    </submittedName>
</protein>
<dbReference type="InterPro" id="IPR036864">
    <property type="entry name" value="Zn2-C6_fun-type_DNA-bd_sf"/>
</dbReference>
<dbReference type="InterPro" id="IPR001138">
    <property type="entry name" value="Zn2Cys6_DnaBD"/>
</dbReference>
<dbReference type="Pfam" id="PF11951">
    <property type="entry name" value="Fungal_trans_2"/>
    <property type="match status" value="1"/>
</dbReference>
<dbReference type="STRING" id="39966.A0A369K0T4"/>
<comment type="subcellular location">
    <subcellularLocation>
        <location evidence="1">Nucleus</location>
    </subcellularLocation>
</comment>
<keyword evidence="6" id="KW-1185">Reference proteome</keyword>
<dbReference type="SMART" id="SM00066">
    <property type="entry name" value="GAL4"/>
    <property type="match status" value="1"/>
</dbReference>
<feature type="region of interest" description="Disordered" evidence="3">
    <location>
        <begin position="113"/>
        <end position="191"/>
    </location>
</feature>
<name>A0A369K0T4_HYPMA</name>
<comment type="caution">
    <text evidence="5">The sequence shown here is derived from an EMBL/GenBank/DDBJ whole genome shotgun (WGS) entry which is preliminary data.</text>
</comment>
<dbReference type="PROSITE" id="PS50048">
    <property type="entry name" value="ZN2_CY6_FUNGAL_2"/>
    <property type="match status" value="1"/>
</dbReference>
<feature type="compositionally biased region" description="Polar residues" evidence="3">
    <location>
        <begin position="173"/>
        <end position="182"/>
    </location>
</feature>
<evidence type="ECO:0000313" key="6">
    <source>
        <dbReference type="Proteomes" id="UP000076154"/>
    </source>
</evidence>
<evidence type="ECO:0000256" key="3">
    <source>
        <dbReference type="SAM" id="MobiDB-lite"/>
    </source>
</evidence>
<evidence type="ECO:0000256" key="2">
    <source>
        <dbReference type="ARBA" id="ARBA00023242"/>
    </source>
</evidence>
<reference evidence="5" key="1">
    <citation type="submission" date="2018-04" db="EMBL/GenBank/DDBJ databases">
        <title>Whole genome sequencing of Hypsizygus marmoreus.</title>
        <authorList>
            <person name="Choi I.-G."/>
            <person name="Min B."/>
            <person name="Kim J.-G."/>
            <person name="Kim S."/>
            <person name="Oh Y.-L."/>
            <person name="Kong W.-S."/>
            <person name="Park H."/>
            <person name="Jeong J."/>
            <person name="Song E.-S."/>
        </authorList>
    </citation>
    <scope>NUCLEOTIDE SEQUENCE [LARGE SCALE GENOMIC DNA]</scope>
    <source>
        <strain evidence="5">51987-8</strain>
    </source>
</reference>
<dbReference type="OrthoDB" id="5419315at2759"/>
<feature type="domain" description="Zn(2)-C6 fungal-type" evidence="4">
    <location>
        <begin position="27"/>
        <end position="58"/>
    </location>
</feature>
<dbReference type="GO" id="GO:0000981">
    <property type="term" value="F:DNA-binding transcription factor activity, RNA polymerase II-specific"/>
    <property type="evidence" value="ECO:0007669"/>
    <property type="project" value="InterPro"/>
</dbReference>
<dbReference type="SUPFAM" id="SSF57701">
    <property type="entry name" value="Zn2/Cys6 DNA-binding domain"/>
    <property type="match status" value="1"/>
</dbReference>
<dbReference type="GO" id="GO:0008270">
    <property type="term" value="F:zinc ion binding"/>
    <property type="evidence" value="ECO:0007669"/>
    <property type="project" value="InterPro"/>
</dbReference>
<dbReference type="InterPro" id="IPR021858">
    <property type="entry name" value="Fun_TF"/>
</dbReference>
<dbReference type="AlphaFoldDB" id="A0A369K0T4"/>
<dbReference type="PROSITE" id="PS00463">
    <property type="entry name" value="ZN2_CY6_FUNGAL_1"/>
    <property type="match status" value="1"/>
</dbReference>
<dbReference type="CDD" id="cd00067">
    <property type="entry name" value="GAL4"/>
    <property type="match status" value="1"/>
</dbReference>
<feature type="compositionally biased region" description="Basic and acidic residues" evidence="3">
    <location>
        <begin position="144"/>
        <end position="157"/>
    </location>
</feature>
<gene>
    <name evidence="5" type="primary">nosA</name>
    <name evidence="5" type="ORF">Hypma_006674</name>
</gene>
<keyword evidence="2" id="KW-0539">Nucleus</keyword>
<dbReference type="GO" id="GO:0005634">
    <property type="term" value="C:nucleus"/>
    <property type="evidence" value="ECO:0007669"/>
    <property type="project" value="UniProtKB-SubCell"/>
</dbReference>
<proteinExistence type="predicted"/>
<dbReference type="Pfam" id="PF00172">
    <property type="entry name" value="Zn_clus"/>
    <property type="match status" value="1"/>
</dbReference>
<dbReference type="InParanoid" id="A0A369K0T4"/>
<evidence type="ECO:0000256" key="1">
    <source>
        <dbReference type="ARBA" id="ARBA00004123"/>
    </source>
</evidence>
<dbReference type="Proteomes" id="UP000076154">
    <property type="component" value="Unassembled WGS sequence"/>
</dbReference>
<sequence>MPAVPKSSSSTKRGAPKAKGAVRAKSGCYTCRIRRKKCDEEHDQLGRCQTCVRLRLECLGFGAKRPEWLRETRNVIELREKIKAFLAAQGMIKGHSGSGPRGSEHEQPTLRLTDEYSSSSESPPTPTLSLASDSTHRHHNVSSVREDTRWASAHHMDSPGYQSSNLYPMRSDSPYSSSQGSVHDTYPVDSSNSLSLSSASPALFSGFSPLYNFVLPLEDMQFFEQTEPLPRNPAPYMTTAFIDEHLKHYMKNVVGIQYLLADESVRSVIFDAVTSQSRPREAASLLASVHWQRHQNPRQLAFQNPETRQRLASLISLLGGQSPTAGDAMAALHVVSSILFDGGKGAWEEWLLPVYLHVDKLFHLYGGPSNALSNCQPNEAFIIKTAIWFDVLASVTTGKEPYFHTAIRVMFHPGTSRVYEVASASQYSMMSPMGCQNVVVWALAETSSLAYWKRSQLEKGALSMPLLVRRGEEIDEYLAPPLQQDVVTGDLDGCRLLASEIFRASTRLYLRSVMSGDYPHVPEIQESVRDTVRCIQRINEAPPSAMVNGQRFSRSVVRNTVFGFFVCGAFAETNEHRSAILEILTQEEEDGVGNCSTIRDVLQQIWSTRGNNYPNPVAVEWRSMLDSFKILLV</sequence>
<dbReference type="PANTHER" id="PTHR37534:SF20">
    <property type="entry name" value="PRO1A C6 ZINK-FINGER PROTEIN"/>
    <property type="match status" value="1"/>
</dbReference>
<feature type="compositionally biased region" description="Low complexity" evidence="3">
    <location>
        <begin position="115"/>
        <end position="133"/>
    </location>
</feature>
<dbReference type="EMBL" id="LUEZ02000040">
    <property type="protein sequence ID" value="RDB26195.1"/>
    <property type="molecule type" value="Genomic_DNA"/>
</dbReference>
<accession>A0A369K0T4</accession>
<organism evidence="5 6">
    <name type="scientific">Hypsizygus marmoreus</name>
    <name type="common">White beech mushroom</name>
    <name type="synonym">Agaricus marmoreus</name>
    <dbReference type="NCBI Taxonomy" id="39966"/>
    <lineage>
        <taxon>Eukaryota</taxon>
        <taxon>Fungi</taxon>
        <taxon>Dikarya</taxon>
        <taxon>Basidiomycota</taxon>
        <taxon>Agaricomycotina</taxon>
        <taxon>Agaricomycetes</taxon>
        <taxon>Agaricomycetidae</taxon>
        <taxon>Agaricales</taxon>
        <taxon>Tricholomatineae</taxon>
        <taxon>Lyophyllaceae</taxon>
        <taxon>Hypsizygus</taxon>
    </lineage>
</organism>
<dbReference type="PANTHER" id="PTHR37534">
    <property type="entry name" value="TRANSCRIPTIONAL ACTIVATOR PROTEIN UGA3"/>
    <property type="match status" value="1"/>
</dbReference>